<dbReference type="EMBL" id="JAMPLM010000035">
    <property type="protein sequence ID" value="MEP1061478.1"/>
    <property type="molecule type" value="Genomic_DNA"/>
</dbReference>
<evidence type="ECO:0000313" key="4">
    <source>
        <dbReference type="EMBL" id="MEP1061478.1"/>
    </source>
</evidence>
<feature type="domain" description="Response regulatory" evidence="3">
    <location>
        <begin position="4"/>
        <end position="120"/>
    </location>
</feature>
<dbReference type="SMART" id="SM00448">
    <property type="entry name" value="REC"/>
    <property type="match status" value="1"/>
</dbReference>
<dbReference type="PANTHER" id="PTHR44591:SF3">
    <property type="entry name" value="RESPONSE REGULATORY DOMAIN-CONTAINING PROTEIN"/>
    <property type="match status" value="1"/>
</dbReference>
<sequence>MTKVILIADDEPQLRLLVRITLEDDDYAIYEAEDGQQALELAEKVSPDLFLLDNMMPGYSGIEVCQRLRMNPKFIHHPIIMLTAKSQQHDIAAGKTAGVDHYLIKPFSPLELMHLVEAVLS</sequence>
<evidence type="ECO:0000313" key="5">
    <source>
        <dbReference type="Proteomes" id="UP001476950"/>
    </source>
</evidence>
<keyword evidence="1 2" id="KW-0597">Phosphoprotein</keyword>
<dbReference type="InterPro" id="IPR011006">
    <property type="entry name" value="CheY-like_superfamily"/>
</dbReference>
<dbReference type="InterPro" id="IPR001789">
    <property type="entry name" value="Sig_transdc_resp-reg_receiver"/>
</dbReference>
<comment type="caution">
    <text evidence="4">The sequence shown here is derived from an EMBL/GenBank/DDBJ whole genome shotgun (WGS) entry which is preliminary data.</text>
</comment>
<dbReference type="Proteomes" id="UP001476950">
    <property type="component" value="Unassembled WGS sequence"/>
</dbReference>
<evidence type="ECO:0000259" key="3">
    <source>
        <dbReference type="PROSITE" id="PS50110"/>
    </source>
</evidence>
<feature type="modified residue" description="4-aspartylphosphate" evidence="2">
    <location>
        <position position="53"/>
    </location>
</feature>
<keyword evidence="5" id="KW-1185">Reference proteome</keyword>
<name>A0ABV0KQG8_9CYAN</name>
<organism evidence="4 5">
    <name type="scientific">Stenomitos frigidus AS-A4</name>
    <dbReference type="NCBI Taxonomy" id="2933935"/>
    <lineage>
        <taxon>Bacteria</taxon>
        <taxon>Bacillati</taxon>
        <taxon>Cyanobacteriota</taxon>
        <taxon>Cyanophyceae</taxon>
        <taxon>Leptolyngbyales</taxon>
        <taxon>Leptolyngbyaceae</taxon>
        <taxon>Stenomitos</taxon>
    </lineage>
</organism>
<dbReference type="Pfam" id="PF00072">
    <property type="entry name" value="Response_reg"/>
    <property type="match status" value="1"/>
</dbReference>
<dbReference type="InterPro" id="IPR050595">
    <property type="entry name" value="Bact_response_regulator"/>
</dbReference>
<dbReference type="PANTHER" id="PTHR44591">
    <property type="entry name" value="STRESS RESPONSE REGULATOR PROTEIN 1"/>
    <property type="match status" value="1"/>
</dbReference>
<dbReference type="SUPFAM" id="SSF52172">
    <property type="entry name" value="CheY-like"/>
    <property type="match status" value="1"/>
</dbReference>
<proteinExistence type="predicted"/>
<reference evidence="4 5" key="1">
    <citation type="submission" date="2022-04" db="EMBL/GenBank/DDBJ databases">
        <title>Positive selection, recombination, and allopatry shape intraspecific diversity of widespread and dominant cyanobacteria.</title>
        <authorList>
            <person name="Wei J."/>
            <person name="Shu W."/>
            <person name="Hu C."/>
        </authorList>
    </citation>
    <scope>NUCLEOTIDE SEQUENCE [LARGE SCALE GENOMIC DNA]</scope>
    <source>
        <strain evidence="4 5">AS-A4</strain>
    </source>
</reference>
<dbReference type="RefSeq" id="WP_190446299.1">
    <property type="nucleotide sequence ID" value="NZ_JAMPLM010000035.1"/>
</dbReference>
<dbReference type="PROSITE" id="PS50110">
    <property type="entry name" value="RESPONSE_REGULATORY"/>
    <property type="match status" value="1"/>
</dbReference>
<evidence type="ECO:0000256" key="1">
    <source>
        <dbReference type="ARBA" id="ARBA00022553"/>
    </source>
</evidence>
<evidence type="ECO:0000256" key="2">
    <source>
        <dbReference type="PROSITE-ProRule" id="PRU00169"/>
    </source>
</evidence>
<protein>
    <submittedName>
        <fullName evidence="4">Response regulator</fullName>
    </submittedName>
</protein>
<accession>A0ABV0KQG8</accession>
<gene>
    <name evidence="4" type="ORF">NDI38_23905</name>
</gene>
<dbReference type="Gene3D" id="3.40.50.2300">
    <property type="match status" value="1"/>
</dbReference>